<keyword evidence="3 6" id="KW-0815">Transposition</keyword>
<protein>
    <recommendedName>
        <fullName evidence="6">Mutator family transposase</fullName>
    </recommendedName>
</protein>
<dbReference type="Proteomes" id="UP000019131">
    <property type="component" value="Unassembled WGS sequence"/>
</dbReference>
<comment type="similarity">
    <text evidence="2 6">Belongs to the transposase mutator family.</text>
</comment>
<keyword evidence="5 6" id="KW-0233">DNA recombination</keyword>
<comment type="caution">
    <text evidence="7">The sequence shown here is derived from an EMBL/GenBank/DDBJ whole genome shotgun (WGS) entry which is preliminary data.</text>
</comment>
<evidence type="ECO:0000256" key="4">
    <source>
        <dbReference type="ARBA" id="ARBA00023125"/>
    </source>
</evidence>
<dbReference type="PROSITE" id="PS01007">
    <property type="entry name" value="TRANSPOSASE_MUTATOR"/>
    <property type="match status" value="1"/>
</dbReference>
<keyword evidence="6" id="KW-0814">Transposable element</keyword>
<name>W4UWE0_9BACE</name>
<dbReference type="InterPro" id="IPR001207">
    <property type="entry name" value="Transposase_mutator"/>
</dbReference>
<dbReference type="GO" id="GO:0003677">
    <property type="term" value="F:DNA binding"/>
    <property type="evidence" value="ECO:0007669"/>
    <property type="project" value="UniProtKB-UniRule"/>
</dbReference>
<evidence type="ECO:0000256" key="1">
    <source>
        <dbReference type="ARBA" id="ARBA00002190"/>
    </source>
</evidence>
<accession>W4UWE0</accession>
<dbReference type="NCBIfam" id="NF033543">
    <property type="entry name" value="transpos_IS256"/>
    <property type="match status" value="1"/>
</dbReference>
<gene>
    <name evidence="7" type="ORF">JCM10512_3678</name>
</gene>
<dbReference type="STRING" id="1445607.JCM10512_3678"/>
<dbReference type="GO" id="GO:0006313">
    <property type="term" value="P:DNA transposition"/>
    <property type="evidence" value="ECO:0007669"/>
    <property type="project" value="UniProtKB-UniRule"/>
</dbReference>
<dbReference type="AlphaFoldDB" id="W4UWE0"/>
<reference evidence="7 8" key="1">
    <citation type="journal article" date="2014" name="Genome Announc.">
        <title>Draft Genome Sequence of Bacteroides reticulotermitis Strain JCM 10512T, Isolated from the Gut of a Termite.</title>
        <authorList>
            <person name="Yuki M."/>
            <person name="Oshima K."/>
            <person name="Suda W."/>
            <person name="Sakamoto M."/>
            <person name="Iida T."/>
            <person name="Hattori M."/>
            <person name="Ohkuma M."/>
        </authorList>
    </citation>
    <scope>NUCLEOTIDE SEQUENCE [LARGE SCALE GENOMIC DNA]</scope>
    <source>
        <strain evidence="7 8">JCM 10512</strain>
    </source>
</reference>
<evidence type="ECO:0000256" key="2">
    <source>
        <dbReference type="ARBA" id="ARBA00010961"/>
    </source>
</evidence>
<dbReference type="Pfam" id="PF00872">
    <property type="entry name" value="Transposase_mut"/>
    <property type="match status" value="1"/>
</dbReference>
<comment type="function">
    <text evidence="1 6">Required for the transposition of the insertion element.</text>
</comment>
<evidence type="ECO:0000256" key="6">
    <source>
        <dbReference type="RuleBase" id="RU365089"/>
    </source>
</evidence>
<organism evidence="7 8">
    <name type="scientific">Bacteroides reticulotermitis JCM 10512</name>
    <dbReference type="NCBI Taxonomy" id="1445607"/>
    <lineage>
        <taxon>Bacteria</taxon>
        <taxon>Pseudomonadati</taxon>
        <taxon>Bacteroidota</taxon>
        <taxon>Bacteroidia</taxon>
        <taxon>Bacteroidales</taxon>
        <taxon>Bacteroidaceae</taxon>
        <taxon>Bacteroides</taxon>
    </lineage>
</organism>
<proteinExistence type="inferred from homology"/>
<evidence type="ECO:0000256" key="3">
    <source>
        <dbReference type="ARBA" id="ARBA00022578"/>
    </source>
</evidence>
<dbReference type="PANTHER" id="PTHR33217">
    <property type="entry name" value="TRANSPOSASE FOR INSERTION SEQUENCE ELEMENT IS1081"/>
    <property type="match status" value="1"/>
</dbReference>
<evidence type="ECO:0000256" key="5">
    <source>
        <dbReference type="ARBA" id="ARBA00023172"/>
    </source>
</evidence>
<evidence type="ECO:0000313" key="8">
    <source>
        <dbReference type="Proteomes" id="UP000019131"/>
    </source>
</evidence>
<keyword evidence="4 6" id="KW-0238">DNA-binding</keyword>
<keyword evidence="8" id="KW-1185">Reference proteome</keyword>
<sequence>MICSFLFMYNFDKSFIMDIPKEFLSKEFVSQFKNADDVDGFLRDLHSRLYEQMLEGELDVHLGYEKHAASGNNSGNSRNGKYPKKIQREHGESVIDIPRDREGSFAPVIIPKHQSRGMSIERLVISLYAKGMSVSDIESEMAEIYKISLSTSAISVITSKVSQAALEWQNRPLESLYMIVWMDGIVFKVRENGKVINKTVYLCVGLNKDGLKEVLGMWVGKAESASFWMGVLTDLRARGVEDILITVTDNLNGFTDTIKSVFPESTTQICVVHQIRNSCRYVVWKEKKEFSADLKNIYNAPTKEAAGAELDLFEKKWGAKYPYAIRSWRNNWDELTSFYDFPVEIRKIIYTTNLIENLNGKIRKYTKNKLSFPNDDALKKSVYLAIAEIEKKWYKPIWNWGMIFNQFLTIFENRIKV</sequence>
<dbReference type="GO" id="GO:0004803">
    <property type="term" value="F:transposase activity"/>
    <property type="evidence" value="ECO:0007669"/>
    <property type="project" value="UniProtKB-UniRule"/>
</dbReference>
<dbReference type="PANTHER" id="PTHR33217:SF8">
    <property type="entry name" value="MUTATOR FAMILY TRANSPOSASE"/>
    <property type="match status" value="1"/>
</dbReference>
<dbReference type="EMBL" id="BAIV01000025">
    <property type="protein sequence ID" value="GAE85261.1"/>
    <property type="molecule type" value="Genomic_DNA"/>
</dbReference>
<evidence type="ECO:0000313" key="7">
    <source>
        <dbReference type="EMBL" id="GAE85261.1"/>
    </source>
</evidence>